<dbReference type="InterPro" id="IPR011990">
    <property type="entry name" value="TPR-like_helical_dom_sf"/>
</dbReference>
<keyword evidence="1" id="KW-0677">Repeat</keyword>
<dbReference type="Proteomes" id="UP000175744">
    <property type="component" value="Unassembled WGS sequence"/>
</dbReference>
<dbReference type="STRING" id="1121290.CLAOCE_15480"/>
<comment type="caution">
    <text evidence="4">The sequence shown here is derived from an EMBL/GenBank/DDBJ whole genome shotgun (WGS) entry which is preliminary data.</text>
</comment>
<dbReference type="InterPro" id="IPR019734">
    <property type="entry name" value="TPR_rpt"/>
</dbReference>
<dbReference type="OrthoDB" id="358807at2"/>
<reference evidence="4 5" key="1">
    <citation type="submission" date="2016-06" db="EMBL/GenBank/DDBJ databases">
        <title>Genome sequence of Clostridium acetireducens DSM 10703.</title>
        <authorList>
            <person name="Poehlein A."/>
            <person name="Fluechter S."/>
            <person name="Duerre P."/>
            <person name="Daniel R."/>
        </authorList>
    </citation>
    <scope>NUCLEOTIDE SEQUENCE [LARGE SCALE GENOMIC DNA]</scope>
    <source>
        <strain evidence="4 5">DSM 10703</strain>
    </source>
</reference>
<evidence type="ECO:0000313" key="4">
    <source>
        <dbReference type="EMBL" id="OFI05781.1"/>
    </source>
</evidence>
<dbReference type="SMART" id="SM00028">
    <property type="entry name" value="TPR"/>
    <property type="match status" value="3"/>
</dbReference>
<dbReference type="SUPFAM" id="SSF48452">
    <property type="entry name" value="TPR-like"/>
    <property type="match status" value="1"/>
</dbReference>
<proteinExistence type="predicted"/>
<gene>
    <name evidence="4" type="ORF">CLOACE_15480</name>
</gene>
<dbReference type="AlphaFoldDB" id="A0A1E8EYN3"/>
<name>A0A1E8EYN3_9CLOT</name>
<dbReference type="Pfam" id="PF13181">
    <property type="entry name" value="TPR_8"/>
    <property type="match status" value="3"/>
</dbReference>
<keyword evidence="5" id="KW-1185">Reference proteome</keyword>
<sequence length="356" mass="41648">MDIKSYFNEKLSKVLFLEFTPERIKKLFNASIEEKIYVPLRSSDMLNEIKNKNNLDEIPIAYFIEGIFFVIGADKNFKYVDKYKKIILARKENTKFIKGKIFENIKNKNYEEAYILLKGLLNVEKSKENFNKLIMLCDNLRQKDSMYKDEEKDIINLGKSIDNYALPYLYEAILQREEGKYEKALFNIDTYILKGGKETAEVIDIKQSLESIVSYEKGKSLVSHNPEEALKILVPLMDEMGNDANLIYFIAVAYRNIENYEKAIYYLNEALSIDSNIVEIFNELGINYASLGDFNNAILYFRKVFEVTKSIEVCTNLVMCYLNINDINQSKIHYEIAKKINPKDEVVMQLKEFFEK</sequence>
<evidence type="ECO:0000256" key="2">
    <source>
        <dbReference type="ARBA" id="ARBA00022803"/>
    </source>
</evidence>
<evidence type="ECO:0000313" key="5">
    <source>
        <dbReference type="Proteomes" id="UP000175744"/>
    </source>
</evidence>
<dbReference type="PANTHER" id="PTHR44186:SF1">
    <property type="entry name" value="BARDET-BIEDL SYNDROME 4 PROTEIN"/>
    <property type="match status" value="1"/>
</dbReference>
<organism evidence="4 5">
    <name type="scientific">Clostridium acetireducens DSM 10703</name>
    <dbReference type="NCBI Taxonomy" id="1121290"/>
    <lineage>
        <taxon>Bacteria</taxon>
        <taxon>Bacillati</taxon>
        <taxon>Bacillota</taxon>
        <taxon>Clostridia</taxon>
        <taxon>Eubacteriales</taxon>
        <taxon>Clostridiaceae</taxon>
        <taxon>Clostridium</taxon>
    </lineage>
</organism>
<dbReference type="PROSITE" id="PS50005">
    <property type="entry name" value="TPR"/>
    <property type="match status" value="2"/>
</dbReference>
<feature type="repeat" description="TPR" evidence="3">
    <location>
        <begin position="278"/>
        <end position="311"/>
    </location>
</feature>
<evidence type="ECO:0000256" key="1">
    <source>
        <dbReference type="ARBA" id="ARBA00022737"/>
    </source>
</evidence>
<keyword evidence="2 3" id="KW-0802">TPR repeat</keyword>
<dbReference type="EMBL" id="LZFO01000022">
    <property type="protein sequence ID" value="OFI05781.1"/>
    <property type="molecule type" value="Genomic_DNA"/>
</dbReference>
<evidence type="ECO:0000256" key="3">
    <source>
        <dbReference type="PROSITE-ProRule" id="PRU00339"/>
    </source>
</evidence>
<dbReference type="PANTHER" id="PTHR44186">
    <property type="match status" value="1"/>
</dbReference>
<feature type="repeat" description="TPR" evidence="3">
    <location>
        <begin position="244"/>
        <end position="277"/>
    </location>
</feature>
<dbReference type="PATRIC" id="fig|1121290.3.peg.1535"/>
<accession>A0A1E8EYN3</accession>
<protein>
    <submittedName>
        <fullName evidence="4">Tetratricopeptide repeat protein</fullName>
    </submittedName>
</protein>
<dbReference type="Gene3D" id="1.25.40.10">
    <property type="entry name" value="Tetratricopeptide repeat domain"/>
    <property type="match status" value="1"/>
</dbReference>